<evidence type="ECO:0000259" key="2">
    <source>
        <dbReference type="Pfam" id="PF12728"/>
    </source>
</evidence>
<evidence type="ECO:0000313" key="3">
    <source>
        <dbReference type="EMBL" id="NEU94834.1"/>
    </source>
</evidence>
<sequence>MSRKRCKIGEAADILGESERTIRNQAAAGKIPGAAKIFGNWSFDIALLHAFVAEKEREAPQGAVKRSGARNTAVQLGAPKPGISPGYANALKKLRLLAAKGRDDPQ</sequence>
<feature type="region of interest" description="Disordered" evidence="1">
    <location>
        <begin position="59"/>
        <end position="85"/>
    </location>
</feature>
<proteinExistence type="predicted"/>
<dbReference type="RefSeq" id="WP_163150521.1">
    <property type="nucleotide sequence ID" value="NZ_VKHP01000006.1"/>
</dbReference>
<name>A0A6P1B983_9BRAD</name>
<reference evidence="3 4" key="1">
    <citation type="journal article" date="2020" name="Arch. Microbiol.">
        <title>Bradyrhizobium uaiense sp. nov., a new highly efficient cowpea symbiont.</title>
        <authorList>
            <person name="Cabral Michel D."/>
            <person name="Azarias Guimaraes A."/>
            <person name="Martins da Costa E."/>
            <person name="Soares de Carvalho T."/>
            <person name="Balsanelli E."/>
            <person name="Willems A."/>
            <person name="Maltempi de Souza E."/>
            <person name="de Souza Moreira F.M."/>
        </authorList>
    </citation>
    <scope>NUCLEOTIDE SEQUENCE [LARGE SCALE GENOMIC DNA]</scope>
    <source>
        <strain evidence="3 4">UFLA 03-164</strain>
    </source>
</reference>
<dbReference type="AlphaFoldDB" id="A0A6P1B983"/>
<protein>
    <submittedName>
        <fullName evidence="3">Helix-turn-helix domain-containing protein</fullName>
    </submittedName>
</protein>
<gene>
    <name evidence="3" type="ORF">FNJ47_03085</name>
</gene>
<keyword evidence="4" id="KW-1185">Reference proteome</keyword>
<feature type="domain" description="Helix-turn-helix" evidence="2">
    <location>
        <begin position="8"/>
        <end position="54"/>
    </location>
</feature>
<dbReference type="Proteomes" id="UP000468531">
    <property type="component" value="Unassembled WGS sequence"/>
</dbReference>
<comment type="caution">
    <text evidence="3">The sequence shown here is derived from an EMBL/GenBank/DDBJ whole genome shotgun (WGS) entry which is preliminary data.</text>
</comment>
<evidence type="ECO:0000313" key="4">
    <source>
        <dbReference type="Proteomes" id="UP000468531"/>
    </source>
</evidence>
<evidence type="ECO:0000256" key="1">
    <source>
        <dbReference type="SAM" id="MobiDB-lite"/>
    </source>
</evidence>
<dbReference type="EMBL" id="VKHP01000006">
    <property type="protein sequence ID" value="NEU94834.1"/>
    <property type="molecule type" value="Genomic_DNA"/>
</dbReference>
<dbReference type="InterPro" id="IPR041657">
    <property type="entry name" value="HTH_17"/>
</dbReference>
<accession>A0A6P1B983</accession>
<dbReference type="Pfam" id="PF12728">
    <property type="entry name" value="HTH_17"/>
    <property type="match status" value="1"/>
</dbReference>
<organism evidence="3 4">
    <name type="scientific">Bradyrhizobium uaiense</name>
    <dbReference type="NCBI Taxonomy" id="2594946"/>
    <lineage>
        <taxon>Bacteria</taxon>
        <taxon>Pseudomonadati</taxon>
        <taxon>Pseudomonadota</taxon>
        <taxon>Alphaproteobacteria</taxon>
        <taxon>Hyphomicrobiales</taxon>
        <taxon>Nitrobacteraceae</taxon>
        <taxon>Bradyrhizobium</taxon>
    </lineage>
</organism>